<dbReference type="InterPro" id="IPR016032">
    <property type="entry name" value="Sig_transdc_resp-reg_C-effctor"/>
</dbReference>
<feature type="domain" description="FHA" evidence="4">
    <location>
        <begin position="308"/>
        <end position="357"/>
    </location>
</feature>
<dbReference type="SMART" id="SM01043">
    <property type="entry name" value="BTAD"/>
    <property type="match status" value="1"/>
</dbReference>
<evidence type="ECO:0000256" key="2">
    <source>
        <dbReference type="ARBA" id="ARBA00023015"/>
    </source>
</evidence>
<dbReference type="InterPro" id="IPR008984">
    <property type="entry name" value="SMAD_FHA_dom_sf"/>
</dbReference>
<dbReference type="InterPro" id="IPR051677">
    <property type="entry name" value="AfsR-DnrI-RedD_regulator"/>
</dbReference>
<dbReference type="InterPro" id="IPR000253">
    <property type="entry name" value="FHA_dom"/>
</dbReference>
<accession>A0ABV3FRP0</accession>
<comment type="caution">
    <text evidence="5">The sequence shown here is derived from an EMBL/GenBank/DDBJ whole genome shotgun (WGS) entry which is preliminary data.</text>
</comment>
<dbReference type="RefSeq" id="WP_357782376.1">
    <property type="nucleotide sequence ID" value="NZ_JBFAKC010000004.1"/>
</dbReference>
<dbReference type="CDD" id="cd15831">
    <property type="entry name" value="BTAD"/>
    <property type="match status" value="1"/>
</dbReference>
<dbReference type="Proteomes" id="UP001551695">
    <property type="component" value="Unassembled WGS sequence"/>
</dbReference>
<evidence type="ECO:0000256" key="1">
    <source>
        <dbReference type="ARBA" id="ARBA00022553"/>
    </source>
</evidence>
<dbReference type="SUPFAM" id="SSF48452">
    <property type="entry name" value="TPR-like"/>
    <property type="match status" value="1"/>
</dbReference>
<evidence type="ECO:0000313" key="6">
    <source>
        <dbReference type="Proteomes" id="UP001551695"/>
    </source>
</evidence>
<evidence type="ECO:0000259" key="4">
    <source>
        <dbReference type="PROSITE" id="PS50006"/>
    </source>
</evidence>
<reference evidence="5 6" key="1">
    <citation type="submission" date="2024-06" db="EMBL/GenBank/DDBJ databases">
        <title>The Natural Products Discovery Center: Release of the First 8490 Sequenced Strains for Exploring Actinobacteria Biosynthetic Diversity.</title>
        <authorList>
            <person name="Kalkreuter E."/>
            <person name="Kautsar S.A."/>
            <person name="Yang D."/>
            <person name="Bader C.D."/>
            <person name="Teijaro C.N."/>
            <person name="Fluegel L."/>
            <person name="Davis C.M."/>
            <person name="Simpson J.R."/>
            <person name="Lauterbach L."/>
            <person name="Steele A.D."/>
            <person name="Gui C."/>
            <person name="Meng S."/>
            <person name="Li G."/>
            <person name="Viehrig K."/>
            <person name="Ye F."/>
            <person name="Su P."/>
            <person name="Kiefer A.F."/>
            <person name="Nichols A."/>
            <person name="Cepeda A.J."/>
            <person name="Yan W."/>
            <person name="Fan B."/>
            <person name="Jiang Y."/>
            <person name="Adhikari A."/>
            <person name="Zheng C.-J."/>
            <person name="Schuster L."/>
            <person name="Cowan T.M."/>
            <person name="Smanski M.J."/>
            <person name="Chevrette M.G."/>
            <person name="De Carvalho L.P.S."/>
            <person name="Shen B."/>
        </authorList>
    </citation>
    <scope>NUCLEOTIDE SEQUENCE [LARGE SCALE GENOMIC DNA]</scope>
    <source>
        <strain evidence="5 6">NPDC050403</strain>
    </source>
</reference>
<dbReference type="InterPro" id="IPR036388">
    <property type="entry name" value="WH-like_DNA-bd_sf"/>
</dbReference>
<dbReference type="CDD" id="cd00060">
    <property type="entry name" value="FHA"/>
    <property type="match status" value="1"/>
</dbReference>
<dbReference type="InterPro" id="IPR005158">
    <property type="entry name" value="BTAD"/>
</dbReference>
<dbReference type="Pfam" id="PF00498">
    <property type="entry name" value="FHA"/>
    <property type="match status" value="1"/>
</dbReference>
<dbReference type="Gene3D" id="2.60.200.20">
    <property type="match status" value="1"/>
</dbReference>
<dbReference type="Gene3D" id="1.10.10.10">
    <property type="entry name" value="Winged helix-like DNA-binding domain superfamily/Winged helix DNA-binding domain"/>
    <property type="match status" value="1"/>
</dbReference>
<dbReference type="InterPro" id="IPR011990">
    <property type="entry name" value="TPR-like_helical_dom_sf"/>
</dbReference>
<dbReference type="Pfam" id="PF03704">
    <property type="entry name" value="BTAD"/>
    <property type="match status" value="1"/>
</dbReference>
<sequence>MSTGAMTSDATAPPEVDIRILGPVRCYVSGRPLTIGGPLTRAMLAVLVVNRRNAISPTRLANTIWDGDPSPSFRANLHNRVAELRSALQTAEVAATVMLRTDAAGNYCLDIRDEQCDLGRFEQARTEAMAALDGGDHDRAAEHFQRALGQWSGAALEGLPMSTFVEAFCAHMDEERQRVLEARLDLEIAAGRAAEVIGELRALTARYPLRETLWTQLITALYDSGREGDALEACRSVRRIFRDQGMDPSPRLTGLEQRILRHEPLSPHEPIHVRRTTDNEESTLLETFGQVFLYVEDGRRIEVTAAGTTIGRSADNDIRLDDAKTSRQHARVVVDGDAVRIEDRGSANGVYVNDQRVRGRAALAHGDRIRIGSVTLEVRRPQA</sequence>
<proteinExistence type="predicted"/>
<dbReference type="Gene3D" id="1.25.40.10">
    <property type="entry name" value="Tetratricopeptide repeat domain"/>
    <property type="match status" value="1"/>
</dbReference>
<evidence type="ECO:0000313" key="5">
    <source>
        <dbReference type="EMBL" id="MEV0708097.1"/>
    </source>
</evidence>
<dbReference type="SUPFAM" id="SSF46894">
    <property type="entry name" value="C-terminal effector domain of the bipartite response regulators"/>
    <property type="match status" value="1"/>
</dbReference>
<dbReference type="EMBL" id="JBFAKC010000004">
    <property type="protein sequence ID" value="MEV0708097.1"/>
    <property type="molecule type" value="Genomic_DNA"/>
</dbReference>
<dbReference type="PANTHER" id="PTHR35807">
    <property type="entry name" value="TRANSCRIPTIONAL REGULATOR REDD-RELATED"/>
    <property type="match status" value="1"/>
</dbReference>
<keyword evidence="6" id="KW-1185">Reference proteome</keyword>
<keyword evidence="2" id="KW-0805">Transcription regulation</keyword>
<protein>
    <submittedName>
        <fullName evidence="5">BTAD domain-containing putative transcriptional regulator</fullName>
    </submittedName>
</protein>
<gene>
    <name evidence="5" type="ORF">AB0I48_11070</name>
</gene>
<keyword evidence="1" id="KW-0597">Phosphoprotein</keyword>
<name>A0ABV3FRP0_9NOCA</name>
<evidence type="ECO:0000256" key="3">
    <source>
        <dbReference type="ARBA" id="ARBA00023163"/>
    </source>
</evidence>
<dbReference type="PANTHER" id="PTHR35807:SF1">
    <property type="entry name" value="TRANSCRIPTIONAL REGULATOR REDD"/>
    <property type="match status" value="1"/>
</dbReference>
<dbReference type="SUPFAM" id="SSF49879">
    <property type="entry name" value="SMAD/FHA domain"/>
    <property type="match status" value="1"/>
</dbReference>
<keyword evidence="3" id="KW-0804">Transcription</keyword>
<dbReference type="SMART" id="SM00240">
    <property type="entry name" value="FHA"/>
    <property type="match status" value="1"/>
</dbReference>
<dbReference type="PROSITE" id="PS50006">
    <property type="entry name" value="FHA_DOMAIN"/>
    <property type="match status" value="1"/>
</dbReference>
<organism evidence="5 6">
    <name type="scientific">Nocardia aurea</name>
    <dbReference type="NCBI Taxonomy" id="2144174"/>
    <lineage>
        <taxon>Bacteria</taxon>
        <taxon>Bacillati</taxon>
        <taxon>Actinomycetota</taxon>
        <taxon>Actinomycetes</taxon>
        <taxon>Mycobacteriales</taxon>
        <taxon>Nocardiaceae</taxon>
        <taxon>Nocardia</taxon>
    </lineage>
</organism>